<evidence type="ECO:0000313" key="3">
    <source>
        <dbReference type="EMBL" id="MBL0741033.1"/>
    </source>
</evidence>
<proteinExistence type="inferred from homology"/>
<dbReference type="InterPro" id="IPR006143">
    <property type="entry name" value="RND_pump_MFP"/>
</dbReference>
<name>A0ABS1KNH2_9BACT</name>
<evidence type="ECO:0000259" key="2">
    <source>
        <dbReference type="Pfam" id="PF25954"/>
    </source>
</evidence>
<keyword evidence="4" id="KW-1185">Reference proteome</keyword>
<organism evidence="3 4">
    <name type="scientific">Chryseolinea lacunae</name>
    <dbReference type="NCBI Taxonomy" id="2801331"/>
    <lineage>
        <taxon>Bacteria</taxon>
        <taxon>Pseudomonadati</taxon>
        <taxon>Bacteroidota</taxon>
        <taxon>Cytophagia</taxon>
        <taxon>Cytophagales</taxon>
        <taxon>Fulvivirgaceae</taxon>
        <taxon>Chryseolinea</taxon>
    </lineage>
</organism>
<sequence>MICCIGKIEKASPVVRNITESVYASGTVRAKNQYEVCTTVAGTIHDILANEGALVKQGDILVQLHHNVSTLNTQNARLASEYEDFQVNQTKLNAARATVALAKAKMVNDSLLLTRQRNLWSQGVGSRIEVEQREVNFLNTSTAYRVAKLNYADLWKQLQFADAQAKTNWRISSALDDDYIIRSRVDGRVYKVLKEKGEFANPQQPIAIVGDANDFLLELTIDEYDIPRLQVGQRVILSLDSYRGEIFEARIQEIEPLMDPTSRSFTVKASFATRPATLYPNLSAEANIVIRAKENALTIPRTYLLSDSLVVLANGQKRKVTVGARDYAYAEILDGLSGSDVIKKPSP</sequence>
<dbReference type="NCBIfam" id="TIGR01730">
    <property type="entry name" value="RND_mfp"/>
    <property type="match status" value="1"/>
</dbReference>
<dbReference type="Gene3D" id="2.40.420.20">
    <property type="match status" value="1"/>
</dbReference>
<dbReference type="SUPFAM" id="SSF111369">
    <property type="entry name" value="HlyD-like secretion proteins"/>
    <property type="match status" value="1"/>
</dbReference>
<dbReference type="EMBL" id="JAERRB010000002">
    <property type="protein sequence ID" value="MBL0741033.1"/>
    <property type="molecule type" value="Genomic_DNA"/>
</dbReference>
<dbReference type="Gene3D" id="2.40.50.100">
    <property type="match status" value="1"/>
</dbReference>
<dbReference type="PANTHER" id="PTHR30469:SF15">
    <property type="entry name" value="HLYD FAMILY OF SECRETION PROTEINS"/>
    <property type="match status" value="1"/>
</dbReference>
<protein>
    <submittedName>
        <fullName evidence="3">Efflux RND transporter periplasmic adaptor subunit</fullName>
    </submittedName>
</protein>
<dbReference type="Gene3D" id="2.40.30.170">
    <property type="match status" value="1"/>
</dbReference>
<comment type="caution">
    <text evidence="3">The sequence shown here is derived from an EMBL/GenBank/DDBJ whole genome shotgun (WGS) entry which is preliminary data.</text>
</comment>
<feature type="domain" description="CusB-like beta-barrel" evidence="2">
    <location>
        <begin position="218"/>
        <end position="288"/>
    </location>
</feature>
<evidence type="ECO:0000313" key="4">
    <source>
        <dbReference type="Proteomes" id="UP000613030"/>
    </source>
</evidence>
<dbReference type="Gene3D" id="1.10.287.470">
    <property type="entry name" value="Helix hairpin bin"/>
    <property type="match status" value="1"/>
</dbReference>
<reference evidence="3 4" key="1">
    <citation type="submission" date="2021-01" db="EMBL/GenBank/DDBJ databases">
        <title>Chryseolinea sp. Jin1 Genome sequencing and assembly.</title>
        <authorList>
            <person name="Kim I."/>
        </authorList>
    </citation>
    <scope>NUCLEOTIDE SEQUENCE [LARGE SCALE GENOMIC DNA]</scope>
    <source>
        <strain evidence="3 4">Jin1</strain>
    </source>
</reference>
<dbReference type="Pfam" id="PF25954">
    <property type="entry name" value="Beta-barrel_RND_2"/>
    <property type="match status" value="1"/>
</dbReference>
<dbReference type="PANTHER" id="PTHR30469">
    <property type="entry name" value="MULTIDRUG RESISTANCE PROTEIN MDTA"/>
    <property type="match status" value="1"/>
</dbReference>
<gene>
    <name evidence="3" type="ORF">JI741_07365</name>
</gene>
<dbReference type="Proteomes" id="UP000613030">
    <property type="component" value="Unassembled WGS sequence"/>
</dbReference>
<comment type="similarity">
    <text evidence="1">Belongs to the membrane fusion protein (MFP) (TC 8.A.1) family.</text>
</comment>
<dbReference type="InterPro" id="IPR058792">
    <property type="entry name" value="Beta-barrel_RND_2"/>
</dbReference>
<accession>A0ABS1KNH2</accession>
<evidence type="ECO:0000256" key="1">
    <source>
        <dbReference type="ARBA" id="ARBA00009477"/>
    </source>
</evidence>